<dbReference type="InterPro" id="IPR001789">
    <property type="entry name" value="Sig_transdc_resp-reg_receiver"/>
</dbReference>
<organism evidence="11 12">
    <name type="scientific">Paenibacillus agricola</name>
    <dbReference type="NCBI Taxonomy" id="2716264"/>
    <lineage>
        <taxon>Bacteria</taxon>
        <taxon>Bacillati</taxon>
        <taxon>Bacillota</taxon>
        <taxon>Bacilli</taxon>
        <taxon>Bacillales</taxon>
        <taxon>Paenibacillaceae</taxon>
        <taxon>Paenibacillus</taxon>
    </lineage>
</organism>
<evidence type="ECO:0000256" key="2">
    <source>
        <dbReference type="ARBA" id="ARBA00022490"/>
    </source>
</evidence>
<feature type="domain" description="HTH araC/xylS-type" evidence="9">
    <location>
        <begin position="451"/>
        <end position="550"/>
    </location>
</feature>
<gene>
    <name evidence="11" type="ORF">G9U52_04750</name>
</gene>
<evidence type="ECO:0000256" key="1">
    <source>
        <dbReference type="ARBA" id="ARBA00004496"/>
    </source>
</evidence>
<dbReference type="SMART" id="SM00448">
    <property type="entry name" value="REC"/>
    <property type="match status" value="1"/>
</dbReference>
<evidence type="ECO:0000256" key="6">
    <source>
        <dbReference type="ARBA" id="ARBA00023125"/>
    </source>
</evidence>
<dbReference type="Gene3D" id="1.10.10.60">
    <property type="entry name" value="Homeodomain-like"/>
    <property type="match status" value="2"/>
</dbReference>
<evidence type="ECO:0000313" key="11">
    <source>
        <dbReference type="EMBL" id="NHN29135.1"/>
    </source>
</evidence>
<keyword evidence="2" id="KW-0963">Cytoplasm</keyword>
<dbReference type="RefSeq" id="WP_166146833.1">
    <property type="nucleotide sequence ID" value="NZ_JAAOIW010000002.1"/>
</dbReference>
<dbReference type="Pfam" id="PF00072">
    <property type="entry name" value="Response_reg"/>
    <property type="match status" value="1"/>
</dbReference>
<dbReference type="SMART" id="SM00342">
    <property type="entry name" value="HTH_ARAC"/>
    <property type="match status" value="1"/>
</dbReference>
<keyword evidence="12" id="KW-1185">Reference proteome</keyword>
<dbReference type="SUPFAM" id="SSF52172">
    <property type="entry name" value="CheY-like"/>
    <property type="match status" value="1"/>
</dbReference>
<dbReference type="Pfam" id="PF12833">
    <property type="entry name" value="HTH_18"/>
    <property type="match status" value="1"/>
</dbReference>
<evidence type="ECO:0000259" key="10">
    <source>
        <dbReference type="PROSITE" id="PS50110"/>
    </source>
</evidence>
<feature type="domain" description="Response regulatory" evidence="10">
    <location>
        <begin position="3"/>
        <end position="120"/>
    </location>
</feature>
<comment type="caution">
    <text evidence="11">The sequence shown here is derived from an EMBL/GenBank/DDBJ whole genome shotgun (WGS) entry which is preliminary data.</text>
</comment>
<comment type="subcellular location">
    <subcellularLocation>
        <location evidence="1">Cytoplasm</location>
    </subcellularLocation>
</comment>
<name>A0ABX0IYT9_9BACL</name>
<feature type="modified residue" description="4-aspartylphosphate" evidence="8">
    <location>
        <position position="55"/>
    </location>
</feature>
<keyword evidence="7" id="KW-0804">Transcription</keyword>
<dbReference type="Proteomes" id="UP001165962">
    <property type="component" value="Unassembled WGS sequence"/>
</dbReference>
<dbReference type="InterPro" id="IPR051552">
    <property type="entry name" value="HptR"/>
</dbReference>
<dbReference type="Pfam" id="PF17853">
    <property type="entry name" value="GGDEF_2"/>
    <property type="match status" value="1"/>
</dbReference>
<keyword evidence="6" id="KW-0238">DNA-binding</keyword>
<sequence>MYKLILVEDEEEVREGIIQEINWAEQGFEVIDKAENGKEAMDMIERWLPDVVVTDIKMPFMDGMQLSEWIREKYPTTKIIILTGFDEFEYAQKAIKMHIDEYVLKPFSAGEFIQALVVIKRLIDEEMERKENIHTLQEHYRQSLPVLREVFLAALVTRKLSKAEIYEKASNYNVRLQGQAFLVSVISLDNPGEQGTSEDRTKAQNLALQQSLKYSRDHELKRFAVLNISEEIVDKHQLGIVYLHNDQLVLLTVSQDNKQEAVMKRTMAVLEEIRQSIEKYLKFTVTIGVGTVSKEVTDLRYPFKDAVLALDYRLILGNNRVICIGDVEARFIEKLRFDELKEQALIRCIKVGTLPELNEIIDELFLDIVDTQISFKDYQIYLLELLTAVLKAAKDSGTELDAIVGADFNPFAELHRFTDLQEAKRWMLALCTKMMSCIAADRQYSYRTLVDKAKDYAKAHYQDSDISISKVCSFLHISTGYFSSIFKKETKLTFVSYLMNIRMEAAKELLMTTDLKSFEIAERVGYAEPNYFSFTFRKHFGMSPKEYRNSSKD</sequence>
<dbReference type="SUPFAM" id="SSF46689">
    <property type="entry name" value="Homeodomain-like"/>
    <property type="match status" value="1"/>
</dbReference>
<dbReference type="Gene3D" id="3.40.50.2300">
    <property type="match status" value="1"/>
</dbReference>
<dbReference type="PANTHER" id="PTHR42713:SF3">
    <property type="entry name" value="TRANSCRIPTIONAL REGULATORY PROTEIN HPTR"/>
    <property type="match status" value="1"/>
</dbReference>
<keyword evidence="4" id="KW-0902">Two-component regulatory system</keyword>
<dbReference type="InterPro" id="IPR018060">
    <property type="entry name" value="HTH_AraC"/>
</dbReference>
<dbReference type="InterPro" id="IPR009057">
    <property type="entry name" value="Homeodomain-like_sf"/>
</dbReference>
<dbReference type="EMBL" id="JAAOIW010000002">
    <property type="protein sequence ID" value="NHN29135.1"/>
    <property type="molecule type" value="Genomic_DNA"/>
</dbReference>
<accession>A0ABX0IYT9</accession>
<evidence type="ECO:0000256" key="4">
    <source>
        <dbReference type="ARBA" id="ARBA00023012"/>
    </source>
</evidence>
<proteinExistence type="predicted"/>
<dbReference type="PRINTS" id="PR00032">
    <property type="entry name" value="HTHARAC"/>
</dbReference>
<keyword evidence="5" id="KW-0805">Transcription regulation</keyword>
<evidence type="ECO:0000256" key="5">
    <source>
        <dbReference type="ARBA" id="ARBA00023015"/>
    </source>
</evidence>
<dbReference type="InterPro" id="IPR041522">
    <property type="entry name" value="CdaR_GGDEF"/>
</dbReference>
<dbReference type="PANTHER" id="PTHR42713">
    <property type="entry name" value="HISTIDINE KINASE-RELATED"/>
    <property type="match status" value="1"/>
</dbReference>
<keyword evidence="3 8" id="KW-0597">Phosphoprotein</keyword>
<evidence type="ECO:0000256" key="3">
    <source>
        <dbReference type="ARBA" id="ARBA00022553"/>
    </source>
</evidence>
<dbReference type="PROSITE" id="PS01124">
    <property type="entry name" value="HTH_ARAC_FAMILY_2"/>
    <property type="match status" value="1"/>
</dbReference>
<dbReference type="CDD" id="cd17536">
    <property type="entry name" value="REC_YesN-like"/>
    <property type="match status" value="1"/>
</dbReference>
<evidence type="ECO:0000259" key="9">
    <source>
        <dbReference type="PROSITE" id="PS01124"/>
    </source>
</evidence>
<protein>
    <submittedName>
        <fullName evidence="11">Response regulator</fullName>
    </submittedName>
</protein>
<evidence type="ECO:0000256" key="7">
    <source>
        <dbReference type="ARBA" id="ARBA00023163"/>
    </source>
</evidence>
<dbReference type="InterPro" id="IPR011006">
    <property type="entry name" value="CheY-like_superfamily"/>
</dbReference>
<reference evidence="11" key="1">
    <citation type="submission" date="2020-03" db="EMBL/GenBank/DDBJ databases">
        <title>Draft sequencing of Paenibacilllus sp. S3N08.</title>
        <authorList>
            <person name="Kim D.-U."/>
        </authorList>
    </citation>
    <scope>NUCLEOTIDE SEQUENCE</scope>
    <source>
        <strain evidence="11">S3N08</strain>
    </source>
</reference>
<evidence type="ECO:0000313" key="12">
    <source>
        <dbReference type="Proteomes" id="UP001165962"/>
    </source>
</evidence>
<dbReference type="InterPro" id="IPR020449">
    <property type="entry name" value="Tscrpt_reg_AraC-type_HTH"/>
</dbReference>
<dbReference type="PROSITE" id="PS50110">
    <property type="entry name" value="RESPONSE_REGULATORY"/>
    <property type="match status" value="1"/>
</dbReference>
<evidence type="ECO:0000256" key="8">
    <source>
        <dbReference type="PROSITE-ProRule" id="PRU00169"/>
    </source>
</evidence>